<reference evidence="3" key="2">
    <citation type="submission" date="2015-07" db="EMBL/GenBank/DDBJ databases">
        <title>Contrasting host-pathogen interactions and genome evolution in two generalist and specialist microsporidian pathogens of mosquitoes.</title>
        <authorList>
            <consortium name="The Broad Institute Genomics Platform"/>
            <consortium name="The Broad Institute Genome Sequencing Center for Infectious Disease"/>
            <person name="Cuomo C.A."/>
            <person name="Sanscrainte N.D."/>
            <person name="Goldberg J.M."/>
            <person name="Heiman D."/>
            <person name="Young S."/>
            <person name="Zeng Q."/>
            <person name="Becnel J.J."/>
            <person name="Birren B.W."/>
        </authorList>
    </citation>
    <scope>NUCLEOTIDE SEQUENCE [LARGE SCALE GENOMIC DNA]</scope>
    <source>
        <strain evidence="3">USNM 41457</strain>
    </source>
</reference>
<accession>J9D246</accession>
<gene>
    <name evidence="2" type="ORF">EDEG_03608</name>
</gene>
<proteinExistence type="predicted"/>
<dbReference type="Proteomes" id="UP000003163">
    <property type="component" value="Unassembled WGS sequence"/>
</dbReference>
<evidence type="ECO:0000256" key="1">
    <source>
        <dbReference type="SAM" id="MobiDB-lite"/>
    </source>
</evidence>
<dbReference type="AlphaFoldDB" id="J9D246"/>
<reference evidence="2 3" key="1">
    <citation type="submission" date="2011-08" db="EMBL/GenBank/DDBJ databases">
        <authorList>
            <person name="Liu Z.J."/>
            <person name="Shi F.L."/>
            <person name="Lu J.Q."/>
            <person name="Li M."/>
            <person name="Wang Z.L."/>
        </authorList>
    </citation>
    <scope>NUCLEOTIDE SEQUENCE [LARGE SCALE GENOMIC DNA]</scope>
    <source>
        <strain evidence="2 3">USNM 41457</strain>
    </source>
</reference>
<evidence type="ECO:0000313" key="2">
    <source>
        <dbReference type="EMBL" id="EJW01926.1"/>
    </source>
</evidence>
<feature type="region of interest" description="Disordered" evidence="1">
    <location>
        <begin position="125"/>
        <end position="153"/>
    </location>
</feature>
<evidence type="ECO:0000313" key="3">
    <source>
        <dbReference type="Proteomes" id="UP000003163"/>
    </source>
</evidence>
<dbReference type="HOGENOM" id="CLU_1475157_0_0_1"/>
<keyword evidence="3" id="KW-1185">Reference proteome</keyword>
<dbReference type="InParanoid" id="J9D246"/>
<protein>
    <submittedName>
        <fullName evidence="2">Uncharacterized protein</fullName>
    </submittedName>
</protein>
<dbReference type="VEuPathDB" id="MicrosporidiaDB:EDEG_03608"/>
<comment type="caution">
    <text evidence="2">The sequence shown here is derived from an EMBL/GenBank/DDBJ whole genome shotgun (WGS) entry which is preliminary data.</text>
</comment>
<name>J9D246_EDHAE</name>
<organism evidence="2 3">
    <name type="scientific">Edhazardia aedis (strain USNM 41457)</name>
    <name type="common">Microsporidian parasite</name>
    <dbReference type="NCBI Taxonomy" id="1003232"/>
    <lineage>
        <taxon>Eukaryota</taxon>
        <taxon>Fungi</taxon>
        <taxon>Fungi incertae sedis</taxon>
        <taxon>Microsporidia</taxon>
        <taxon>Edhazardia</taxon>
    </lineage>
</organism>
<dbReference type="EMBL" id="AFBI03000102">
    <property type="protein sequence ID" value="EJW01926.1"/>
    <property type="molecule type" value="Genomic_DNA"/>
</dbReference>
<sequence>MKQVLYIIVCIFASSLINNHSSEKNKFLFLDLITSGSSSENISSEKEDTSSEEVYVCRPYRKKSLFCRENKLNGKHTCSDKIIYYAIYKKTGNNHKNRRKAKNLDEANPNPNQYLPINCLNSESEQNNCKHPTQEAVNKKKENNLPDTSQSISKSNDTIYTEYLAPKKYLNSLNKQKISKINL</sequence>